<gene>
    <name evidence="2" type="ORF">NTE_01589</name>
</gene>
<dbReference type="Proteomes" id="UP000028194">
    <property type="component" value="Chromosome"/>
</dbReference>
<organism evidence="2 3">
    <name type="scientific">Candidatus Nitrososphaera evergladensis SR1</name>
    <dbReference type="NCBI Taxonomy" id="1459636"/>
    <lineage>
        <taxon>Archaea</taxon>
        <taxon>Nitrososphaerota</taxon>
        <taxon>Nitrososphaeria</taxon>
        <taxon>Nitrososphaerales</taxon>
        <taxon>Nitrososphaeraceae</taxon>
        <taxon>Nitrososphaera</taxon>
    </lineage>
</organism>
<dbReference type="KEGG" id="nev:NTE_01589"/>
<evidence type="ECO:0000313" key="3">
    <source>
        <dbReference type="Proteomes" id="UP000028194"/>
    </source>
</evidence>
<sequence length="175" mass="19529">MHLAYVNMDNLAEGLFDMMKKGTLKDARQIHQLFEESDSGSVFVRSSSNGGISFDEQTKLEDSKNIGLISSFATYILLLPSDRGLYALKAKHIAHPEDEQKPRFPDADVLSWHKNTGDESAAGPFKISGDSGGVSEGPRGIIVEKDNNNSEIYLVWETDWHTDHADVFFRRLQIG</sequence>
<keyword evidence="3" id="KW-1185">Reference proteome</keyword>
<reference evidence="2 3" key="1">
    <citation type="journal article" date="2014" name="PLoS ONE">
        <title>Genome Sequence of Candidatus Nitrososphaera evergladensis from Group I.1b Enriched from Everglades Soil Reveals Novel Genomic Features of the Ammonia-Oxidizing Archaea.</title>
        <authorList>
            <person name="Zhalnina K.V."/>
            <person name="Dias R."/>
            <person name="Leonard M.T."/>
            <person name="Dorr de Quadros P."/>
            <person name="Camargo F.A."/>
            <person name="Drew J.C."/>
            <person name="Farmerie W.G."/>
            <person name="Daroub S.H."/>
            <person name="Triplett E.W."/>
        </authorList>
    </citation>
    <scope>NUCLEOTIDE SEQUENCE [LARGE SCALE GENOMIC DNA]</scope>
    <source>
        <strain evidence="2 3">SR1</strain>
    </source>
</reference>
<dbReference type="STRING" id="1459636.NTE_01589"/>
<proteinExistence type="predicted"/>
<evidence type="ECO:0000313" key="2">
    <source>
        <dbReference type="EMBL" id="AIF83652.1"/>
    </source>
</evidence>
<accession>A0A075MS70</accession>
<dbReference type="HOGENOM" id="CLU_1529150_0_0_2"/>
<protein>
    <submittedName>
        <fullName evidence="2">Uncharacterized protein</fullName>
    </submittedName>
</protein>
<dbReference type="EMBL" id="CP007174">
    <property type="protein sequence ID" value="AIF83652.1"/>
    <property type="molecule type" value="Genomic_DNA"/>
</dbReference>
<dbReference type="AlphaFoldDB" id="A0A075MS70"/>
<evidence type="ECO:0000256" key="1">
    <source>
        <dbReference type="SAM" id="MobiDB-lite"/>
    </source>
</evidence>
<name>A0A075MS70_9ARCH</name>
<feature type="region of interest" description="Disordered" evidence="1">
    <location>
        <begin position="120"/>
        <end position="142"/>
    </location>
</feature>